<comment type="cofactor">
    <cofactor evidence="1 8">
        <name>FAD</name>
        <dbReference type="ChEBI" id="CHEBI:57692"/>
    </cofactor>
</comment>
<dbReference type="InterPro" id="IPR002872">
    <property type="entry name" value="Proline_DH_dom"/>
</dbReference>
<keyword evidence="4 8" id="KW-0274">FAD</keyword>
<organism evidence="10 11">
    <name type="scientific">Caerostris extrusa</name>
    <name type="common">Bark spider</name>
    <name type="synonym">Caerostris bankana</name>
    <dbReference type="NCBI Taxonomy" id="172846"/>
    <lineage>
        <taxon>Eukaryota</taxon>
        <taxon>Metazoa</taxon>
        <taxon>Ecdysozoa</taxon>
        <taxon>Arthropoda</taxon>
        <taxon>Chelicerata</taxon>
        <taxon>Arachnida</taxon>
        <taxon>Araneae</taxon>
        <taxon>Araneomorphae</taxon>
        <taxon>Entelegynae</taxon>
        <taxon>Araneoidea</taxon>
        <taxon>Araneidae</taxon>
        <taxon>Caerostris</taxon>
    </lineage>
</organism>
<dbReference type="InterPro" id="IPR015659">
    <property type="entry name" value="Proline_oxidase"/>
</dbReference>
<evidence type="ECO:0000256" key="2">
    <source>
        <dbReference type="ARBA" id="ARBA00005869"/>
    </source>
</evidence>
<keyword evidence="11" id="KW-1185">Reference proteome</keyword>
<comment type="similarity">
    <text evidence="2 8">Belongs to the proline oxidase family.</text>
</comment>
<dbReference type="GO" id="GO:0071949">
    <property type="term" value="F:FAD binding"/>
    <property type="evidence" value="ECO:0007669"/>
    <property type="project" value="TreeGrafter"/>
</dbReference>
<dbReference type="PANTHER" id="PTHR13914">
    <property type="entry name" value="PROLINE OXIDASE"/>
    <property type="match status" value="1"/>
</dbReference>
<evidence type="ECO:0000313" key="11">
    <source>
        <dbReference type="Proteomes" id="UP001054945"/>
    </source>
</evidence>
<feature type="domain" description="Proline dehydrogenase" evidence="9">
    <location>
        <begin position="19"/>
        <end position="193"/>
    </location>
</feature>
<evidence type="ECO:0000256" key="1">
    <source>
        <dbReference type="ARBA" id="ARBA00001974"/>
    </source>
</evidence>
<dbReference type="InterPro" id="IPR029041">
    <property type="entry name" value="FAD-linked_oxidoreductase-like"/>
</dbReference>
<evidence type="ECO:0000313" key="10">
    <source>
        <dbReference type="EMBL" id="GIY09686.1"/>
    </source>
</evidence>
<accession>A0AAV4QNP5</accession>
<dbReference type="EC" id="1.5.5.2" evidence="8"/>
<dbReference type="SUPFAM" id="SSF51730">
    <property type="entry name" value="FAD-linked oxidoreductase"/>
    <property type="match status" value="1"/>
</dbReference>
<keyword evidence="6 8" id="KW-0642">Proline metabolism</keyword>
<dbReference type="AlphaFoldDB" id="A0AAV4QNP5"/>
<evidence type="ECO:0000256" key="3">
    <source>
        <dbReference type="ARBA" id="ARBA00022630"/>
    </source>
</evidence>
<evidence type="ECO:0000256" key="7">
    <source>
        <dbReference type="ARBA" id="ARBA00048242"/>
    </source>
</evidence>
<sequence>MVCTLKKLHFKLRAFSPQMKPFEGHLNGEDQDSLRRAVGRFKDICESARQKGVRILVDAECTYLNEGLSALTLGAVAAFNSHAPVVWNTYQCYLKAADHRVRSEMGLIVKQLGAHFGAKMVRGAYMLQERQRALQLGLPSPVCDDYSATCINYDKIVSFLLDKTGELGPRCQFIAATHNEHSIHLVIQKAINQVMLDAKRLGHHAQSIHLQISCQDGQIQKFHNKIEPHCVETAFDVEFVRRNTVSISEEPSRKKKNTCKHSFVVAKCLG</sequence>
<gene>
    <name evidence="10" type="primary">prodh2</name>
    <name evidence="10" type="ORF">CEXT_810981</name>
</gene>
<reference evidence="10 11" key="1">
    <citation type="submission" date="2021-06" db="EMBL/GenBank/DDBJ databases">
        <title>Caerostris extrusa draft genome.</title>
        <authorList>
            <person name="Kono N."/>
            <person name="Arakawa K."/>
        </authorList>
    </citation>
    <scope>NUCLEOTIDE SEQUENCE [LARGE SCALE GENOMIC DNA]</scope>
</reference>
<comment type="caution">
    <text evidence="10">The sequence shown here is derived from an EMBL/GenBank/DDBJ whole genome shotgun (WGS) entry which is preliminary data.</text>
</comment>
<keyword evidence="5 8" id="KW-0560">Oxidoreductase</keyword>
<evidence type="ECO:0000256" key="8">
    <source>
        <dbReference type="RuleBase" id="RU364054"/>
    </source>
</evidence>
<comment type="function">
    <text evidence="8">Converts proline to delta-1-pyrroline-5-carboxylate.</text>
</comment>
<dbReference type="GO" id="GO:0005739">
    <property type="term" value="C:mitochondrion"/>
    <property type="evidence" value="ECO:0007669"/>
    <property type="project" value="TreeGrafter"/>
</dbReference>
<evidence type="ECO:0000256" key="6">
    <source>
        <dbReference type="ARBA" id="ARBA00023062"/>
    </source>
</evidence>
<dbReference type="Proteomes" id="UP001054945">
    <property type="component" value="Unassembled WGS sequence"/>
</dbReference>
<evidence type="ECO:0000256" key="5">
    <source>
        <dbReference type="ARBA" id="ARBA00023002"/>
    </source>
</evidence>
<protein>
    <recommendedName>
        <fullName evidence="8">Proline dehydrogenase</fullName>
        <ecNumber evidence="8">1.5.5.2</ecNumber>
    </recommendedName>
</protein>
<dbReference type="EMBL" id="BPLR01006418">
    <property type="protein sequence ID" value="GIY09686.1"/>
    <property type="molecule type" value="Genomic_DNA"/>
</dbReference>
<dbReference type="PANTHER" id="PTHR13914:SF29">
    <property type="entry name" value="HYDROXYPROLINE DEHYDROGENASE"/>
    <property type="match status" value="1"/>
</dbReference>
<keyword evidence="3 8" id="KW-0285">Flavoprotein</keyword>
<comment type="catalytic activity">
    <reaction evidence="8">
        <text>L-proline + a quinone = (S)-1-pyrroline-5-carboxylate + a quinol + H(+)</text>
        <dbReference type="Rhea" id="RHEA:23784"/>
        <dbReference type="ChEBI" id="CHEBI:15378"/>
        <dbReference type="ChEBI" id="CHEBI:17388"/>
        <dbReference type="ChEBI" id="CHEBI:24646"/>
        <dbReference type="ChEBI" id="CHEBI:60039"/>
        <dbReference type="ChEBI" id="CHEBI:132124"/>
        <dbReference type="EC" id="1.5.5.2"/>
    </reaction>
</comment>
<dbReference type="Pfam" id="PF01619">
    <property type="entry name" value="Pro_dh"/>
    <property type="match status" value="1"/>
</dbReference>
<comment type="catalytic activity">
    <reaction evidence="7">
        <text>trans-4-hydroxy-L-proline + a quinone = (3R,5S)-1-pyrroline-3-hydroxy-5-carboxylate + a quinol + H(+)</text>
        <dbReference type="Rhea" id="RHEA:52512"/>
        <dbReference type="ChEBI" id="CHEBI:15378"/>
        <dbReference type="ChEBI" id="CHEBI:24646"/>
        <dbReference type="ChEBI" id="CHEBI:58375"/>
        <dbReference type="ChEBI" id="CHEBI:62612"/>
        <dbReference type="ChEBI" id="CHEBI:132124"/>
        <dbReference type="EC" id="1.5.5.3"/>
    </reaction>
</comment>
<evidence type="ECO:0000259" key="9">
    <source>
        <dbReference type="Pfam" id="PF01619"/>
    </source>
</evidence>
<dbReference type="Gene3D" id="3.20.20.220">
    <property type="match status" value="1"/>
</dbReference>
<name>A0AAV4QNP5_CAEEX</name>
<dbReference type="GO" id="GO:0010133">
    <property type="term" value="P:L-proline catabolic process to L-glutamate"/>
    <property type="evidence" value="ECO:0007669"/>
    <property type="project" value="TreeGrafter"/>
</dbReference>
<evidence type="ECO:0000256" key="4">
    <source>
        <dbReference type="ARBA" id="ARBA00022827"/>
    </source>
</evidence>
<dbReference type="GO" id="GO:0004657">
    <property type="term" value="F:proline dehydrogenase activity"/>
    <property type="evidence" value="ECO:0007669"/>
    <property type="project" value="UniProtKB-EC"/>
</dbReference>
<proteinExistence type="inferred from homology"/>